<name>A0ABR9PST4_9BACT</name>
<reference evidence="1 2" key="1">
    <citation type="submission" date="2020-02" db="EMBL/GenBank/DDBJ databases">
        <authorList>
            <person name="Babadi Z.K."/>
            <person name="Risdian C."/>
            <person name="Ebrahimipour G.H."/>
            <person name="Wink J."/>
        </authorList>
    </citation>
    <scope>NUCLEOTIDE SEQUENCE [LARGE SCALE GENOMIC DNA]</scope>
    <source>
        <strain evidence="1 2">ZKHCc1 1396</strain>
    </source>
</reference>
<dbReference type="Proteomes" id="UP001516472">
    <property type="component" value="Unassembled WGS sequence"/>
</dbReference>
<gene>
    <name evidence="1" type="ORF">G4177_22705</name>
</gene>
<dbReference type="EMBL" id="JAAIYO010000007">
    <property type="protein sequence ID" value="MBE4750987.1"/>
    <property type="molecule type" value="Genomic_DNA"/>
</dbReference>
<accession>A0ABR9PST4</accession>
<evidence type="ECO:0000313" key="2">
    <source>
        <dbReference type="Proteomes" id="UP001516472"/>
    </source>
</evidence>
<protein>
    <recommendedName>
        <fullName evidence="3">Lipoprotein</fullName>
    </recommendedName>
</protein>
<keyword evidence="2" id="KW-1185">Reference proteome</keyword>
<comment type="caution">
    <text evidence="1">The sequence shown here is derived from an EMBL/GenBank/DDBJ whole genome shotgun (WGS) entry which is preliminary data.</text>
</comment>
<organism evidence="1 2">
    <name type="scientific">Corallococcus soli</name>
    <dbReference type="NCBI Taxonomy" id="2710757"/>
    <lineage>
        <taxon>Bacteria</taxon>
        <taxon>Pseudomonadati</taxon>
        <taxon>Myxococcota</taxon>
        <taxon>Myxococcia</taxon>
        <taxon>Myxococcales</taxon>
        <taxon>Cystobacterineae</taxon>
        <taxon>Myxococcaceae</taxon>
        <taxon>Corallococcus</taxon>
    </lineage>
</organism>
<proteinExistence type="predicted"/>
<evidence type="ECO:0000313" key="1">
    <source>
        <dbReference type="EMBL" id="MBE4750987.1"/>
    </source>
</evidence>
<evidence type="ECO:0008006" key="3">
    <source>
        <dbReference type="Google" id="ProtNLM"/>
    </source>
</evidence>
<sequence length="466" mass="51110">MRPLRPLLNVLLLGMLAGCGENVLPTPPPREPPLSQQMEPVLKGRLESARAAIESDGCFREEPDVSSCAWGDFAFDPGQFAMGQDTGEAILIVDDFPALPPRAIRYKNRIQGYFRVEPQGVVGPVSFSWRAPVTLFQTLGSFATPDFHPAEQLRELREPLASTYGFHEAGNAGHGSFVLSLLVEANPHHPLVLLDTLSFRSFALEELCDASGTPEALHRLRAKAEGVAAQLRGLMGAQRVRFVNLSSGVTLESMREEWTAACGPMRPDDTVMRDKLGAYAPIYDALFNTPGVFAAQAAINAANRQDNPFDLPSEAFPNRLRVGFFTALDSGLGPDGRGPSSRIEGWPGRSNVDLYVNTGVLPSRPFAHNSTPLLQVDGFGVDIHPITFTTTSWVAPLALSRFIHARSTHFADTEMSDALIQEVLSKLVPRGCDDLPEQRCIYQDPLLHGQTEAVRLNYRPREYVEP</sequence>
<dbReference type="PROSITE" id="PS51257">
    <property type="entry name" value="PROKAR_LIPOPROTEIN"/>
    <property type="match status" value="1"/>
</dbReference>